<dbReference type="PROSITE" id="PS00028">
    <property type="entry name" value="ZINC_FINGER_C2H2_1"/>
    <property type="match status" value="5"/>
</dbReference>
<feature type="domain" description="C2H2-type" evidence="9">
    <location>
        <begin position="300"/>
        <end position="330"/>
    </location>
</feature>
<evidence type="ECO:0000259" key="9">
    <source>
        <dbReference type="PROSITE" id="PS50157"/>
    </source>
</evidence>
<evidence type="ECO:0000256" key="4">
    <source>
        <dbReference type="ARBA" id="ARBA00022771"/>
    </source>
</evidence>
<keyword evidence="3" id="KW-0677">Repeat</keyword>
<dbReference type="GO" id="GO:0005634">
    <property type="term" value="C:nucleus"/>
    <property type="evidence" value="ECO:0007669"/>
    <property type="project" value="UniProtKB-SubCell"/>
</dbReference>
<feature type="domain" description="C2H2-type" evidence="9">
    <location>
        <begin position="155"/>
        <end position="184"/>
    </location>
</feature>
<proteinExistence type="evidence at transcript level"/>
<keyword evidence="5" id="KW-0862">Zinc</keyword>
<keyword evidence="6" id="KW-0238">DNA-binding</keyword>
<dbReference type="Pfam" id="PF23561">
    <property type="entry name" value="zf-C2H2_15"/>
    <property type="match status" value="1"/>
</dbReference>
<keyword evidence="7" id="KW-0539">Nucleus</keyword>
<dbReference type="PROSITE" id="PS50157">
    <property type="entry name" value="ZINC_FINGER_C2H2_2"/>
    <property type="match status" value="5"/>
</dbReference>
<evidence type="ECO:0000256" key="7">
    <source>
        <dbReference type="ARBA" id="ARBA00023242"/>
    </source>
</evidence>
<evidence type="ECO:0000256" key="8">
    <source>
        <dbReference type="PROSITE-ProRule" id="PRU00042"/>
    </source>
</evidence>
<name>A0A2L2YG06_PARTP</name>
<dbReference type="SMART" id="SM00355">
    <property type="entry name" value="ZnF_C2H2"/>
    <property type="match status" value="10"/>
</dbReference>
<dbReference type="GO" id="GO:0008270">
    <property type="term" value="F:zinc ion binding"/>
    <property type="evidence" value="ECO:0007669"/>
    <property type="project" value="UniProtKB-KW"/>
</dbReference>
<dbReference type="AlphaFoldDB" id="A0A2L2YG06"/>
<dbReference type="InterPro" id="IPR013087">
    <property type="entry name" value="Znf_C2H2_type"/>
</dbReference>
<protein>
    <submittedName>
        <fullName evidence="10">Histone H4 transcription factor</fullName>
    </submittedName>
</protein>
<dbReference type="GO" id="GO:0000978">
    <property type="term" value="F:RNA polymerase II cis-regulatory region sequence-specific DNA binding"/>
    <property type="evidence" value="ECO:0007669"/>
    <property type="project" value="TreeGrafter"/>
</dbReference>
<dbReference type="Gene3D" id="3.30.160.60">
    <property type="entry name" value="Classic Zinc Finger"/>
    <property type="match status" value="4"/>
</dbReference>
<evidence type="ECO:0000256" key="3">
    <source>
        <dbReference type="ARBA" id="ARBA00022737"/>
    </source>
</evidence>
<evidence type="ECO:0000256" key="1">
    <source>
        <dbReference type="ARBA" id="ARBA00004123"/>
    </source>
</evidence>
<reference evidence="10" key="1">
    <citation type="journal article" date="2016" name="Mol. Ecol. Resour.">
        <title>Evaluation of the impact of RNA preservation methods of spiders for de novo transcriptome assembly.</title>
        <authorList>
            <person name="Kono N."/>
            <person name="Nakamura H."/>
            <person name="Ito Y."/>
            <person name="Tomita M."/>
            <person name="Arakawa K."/>
        </authorList>
    </citation>
    <scope>NUCLEOTIDE SEQUENCE</scope>
    <source>
        <tissue evidence="10">Whole body</tissue>
    </source>
</reference>
<dbReference type="GO" id="GO:0045892">
    <property type="term" value="P:negative regulation of DNA-templated transcription"/>
    <property type="evidence" value="ECO:0007669"/>
    <property type="project" value="UniProtKB-ARBA"/>
</dbReference>
<evidence type="ECO:0000256" key="6">
    <source>
        <dbReference type="ARBA" id="ARBA00023125"/>
    </source>
</evidence>
<dbReference type="InterPro" id="IPR056436">
    <property type="entry name" value="Znf-C2H2_ZIC1-5/GLI1-3-like"/>
</dbReference>
<dbReference type="SUPFAM" id="SSF57667">
    <property type="entry name" value="beta-beta-alpha zinc fingers"/>
    <property type="match status" value="3"/>
</dbReference>
<dbReference type="PANTHER" id="PTHR24391:SF18">
    <property type="entry name" value="EG:115C2.6 PROTEIN"/>
    <property type="match status" value="1"/>
</dbReference>
<dbReference type="OrthoDB" id="10260596at2759"/>
<organism evidence="10">
    <name type="scientific">Parasteatoda tepidariorum</name>
    <name type="common">Common house spider</name>
    <name type="synonym">Achaearanea tepidariorum</name>
    <dbReference type="NCBI Taxonomy" id="114398"/>
    <lineage>
        <taxon>Eukaryota</taxon>
        <taxon>Metazoa</taxon>
        <taxon>Ecdysozoa</taxon>
        <taxon>Arthropoda</taxon>
        <taxon>Chelicerata</taxon>
        <taxon>Arachnida</taxon>
        <taxon>Araneae</taxon>
        <taxon>Araneomorphae</taxon>
        <taxon>Entelegynae</taxon>
        <taxon>Araneoidea</taxon>
        <taxon>Theridiidae</taxon>
        <taxon>Parasteatoda</taxon>
    </lineage>
</organism>
<feature type="domain" description="C2H2-type" evidence="9">
    <location>
        <begin position="333"/>
        <end position="361"/>
    </location>
</feature>
<keyword evidence="2" id="KW-0479">Metal-binding</keyword>
<dbReference type="GO" id="GO:0000981">
    <property type="term" value="F:DNA-binding transcription factor activity, RNA polymerase II-specific"/>
    <property type="evidence" value="ECO:0007669"/>
    <property type="project" value="TreeGrafter"/>
</dbReference>
<accession>A0A2L2YG06</accession>
<sequence length="459" mass="53219">MMDGKADKRKPVPYAVEPLSLRCEFEECFIVEEDVDSLISHLVSEHISKLTDGDLHCHWKDCEGFTESLPELRRHIYFHAFHTKIKYHGFNLQLQKKLPNCSASIHSRNIVPELPDPLICGWVDCLVVYECAEHYYRHVDSHAKFDSKKSDKGPAVCSWEGCNRTFNDQYKVKEHLRSHTQEKLIACPTCGGMFASRTKFFDHIQRQMPIDEAEDSYVCEYCCRKLSSERLLRDHMRHHVNHYKCPYCDMTCPTPSGLRVHMSYRHSEVKPHSCPYCDYRCKSENDLRKHLESHSMVPTYTCPVENCSYATRSQTCFSVHCRKKHSKKGPLKYACHLCEKIFTRGNYLTKHLLGVHKFRWPSGHCRFRYNLNEDGCFRLQTVRYESLELSEAMMSESAENVDNPDGVERPAIENEPIPDIYSNDINITESQVSNKQVLHSSNPPSTDLLLSAWKEAGIA</sequence>
<evidence type="ECO:0000256" key="2">
    <source>
        <dbReference type="ARBA" id="ARBA00022723"/>
    </source>
</evidence>
<dbReference type="InterPro" id="IPR036236">
    <property type="entry name" value="Znf_C2H2_sf"/>
</dbReference>
<dbReference type="Pfam" id="PF00096">
    <property type="entry name" value="zf-C2H2"/>
    <property type="match status" value="2"/>
</dbReference>
<comment type="subcellular location">
    <subcellularLocation>
        <location evidence="1">Nucleus</location>
    </subcellularLocation>
</comment>
<dbReference type="PANTHER" id="PTHR24391">
    <property type="entry name" value="HISTONE H4 TRANSCRIPTION FACTOR-RELATED"/>
    <property type="match status" value="1"/>
</dbReference>
<dbReference type="EMBL" id="IAAA01027689">
    <property type="protein sequence ID" value="LAA07058.1"/>
    <property type="molecule type" value="mRNA"/>
</dbReference>
<keyword evidence="4 8" id="KW-0863">Zinc-finger</keyword>
<evidence type="ECO:0000313" key="10">
    <source>
        <dbReference type="EMBL" id="LAA07058.1"/>
    </source>
</evidence>
<dbReference type="InterPro" id="IPR051574">
    <property type="entry name" value="ZnF_E-box_Homeobox"/>
</dbReference>
<feature type="domain" description="C2H2-type" evidence="9">
    <location>
        <begin position="243"/>
        <end position="271"/>
    </location>
</feature>
<feature type="domain" description="C2H2-type" evidence="9">
    <location>
        <begin position="217"/>
        <end position="244"/>
    </location>
</feature>
<evidence type="ECO:0000256" key="5">
    <source>
        <dbReference type="ARBA" id="ARBA00022833"/>
    </source>
</evidence>